<dbReference type="RefSeq" id="WP_344979348.1">
    <property type="nucleotide sequence ID" value="NZ_BAAAVI010000063.1"/>
</dbReference>
<dbReference type="Pfam" id="PF00550">
    <property type="entry name" value="PP-binding"/>
    <property type="match status" value="1"/>
</dbReference>
<keyword evidence="5" id="KW-1185">Reference proteome</keyword>
<gene>
    <name evidence="4" type="ORF">GCM10010517_64060</name>
</gene>
<dbReference type="InterPro" id="IPR006162">
    <property type="entry name" value="Ppantetheine_attach_site"/>
</dbReference>
<dbReference type="InterPro" id="IPR020806">
    <property type="entry name" value="PKS_PP-bd"/>
</dbReference>
<feature type="domain" description="Carrier" evidence="3">
    <location>
        <begin position="3"/>
        <end position="81"/>
    </location>
</feature>
<comment type="caution">
    <text evidence="4">The sequence shown here is derived from an EMBL/GenBank/DDBJ whole genome shotgun (WGS) entry which is preliminary data.</text>
</comment>
<dbReference type="PROSITE" id="PS00012">
    <property type="entry name" value="PHOSPHOPANTETHEINE"/>
    <property type="match status" value="1"/>
</dbReference>
<name>A0ABP6IPG6_9ACTN</name>
<dbReference type="SUPFAM" id="SSF47336">
    <property type="entry name" value="ACP-like"/>
    <property type="match status" value="1"/>
</dbReference>
<dbReference type="InterPro" id="IPR009081">
    <property type="entry name" value="PP-bd_ACP"/>
</dbReference>
<reference evidence="5" key="1">
    <citation type="journal article" date="2019" name="Int. J. Syst. Evol. Microbiol.">
        <title>The Global Catalogue of Microorganisms (GCM) 10K type strain sequencing project: providing services to taxonomists for standard genome sequencing and annotation.</title>
        <authorList>
            <consortium name="The Broad Institute Genomics Platform"/>
            <consortium name="The Broad Institute Genome Sequencing Center for Infectious Disease"/>
            <person name="Wu L."/>
            <person name="Ma J."/>
        </authorList>
    </citation>
    <scope>NUCLEOTIDE SEQUENCE [LARGE SCALE GENOMIC DNA]</scope>
    <source>
        <strain evidence="5">JCM 6242</strain>
    </source>
</reference>
<keyword evidence="2" id="KW-0597">Phosphoprotein</keyword>
<evidence type="ECO:0000313" key="4">
    <source>
        <dbReference type="EMBL" id="GAA2898770.1"/>
    </source>
</evidence>
<dbReference type="PROSITE" id="PS50075">
    <property type="entry name" value="CARRIER"/>
    <property type="match status" value="1"/>
</dbReference>
<dbReference type="InterPro" id="IPR036736">
    <property type="entry name" value="ACP-like_sf"/>
</dbReference>
<organism evidence="4 5">
    <name type="scientific">Streptosporangium fragile</name>
    <dbReference type="NCBI Taxonomy" id="46186"/>
    <lineage>
        <taxon>Bacteria</taxon>
        <taxon>Bacillati</taxon>
        <taxon>Actinomycetota</taxon>
        <taxon>Actinomycetes</taxon>
        <taxon>Streptosporangiales</taxon>
        <taxon>Streptosporangiaceae</taxon>
        <taxon>Streptosporangium</taxon>
    </lineage>
</organism>
<keyword evidence="1" id="KW-0596">Phosphopantetheine</keyword>
<protein>
    <submittedName>
        <fullName evidence="4">Acyl carrier protein</fullName>
    </submittedName>
</protein>
<sequence>MEKLTVTRLMEIMRECAGEGEGLAVTDDVLDVEFGDLGYDSLAMLETAGRIERDHGIRLADDQVTEAKTPRAFLALVHDAATGVA</sequence>
<evidence type="ECO:0000256" key="1">
    <source>
        <dbReference type="ARBA" id="ARBA00022450"/>
    </source>
</evidence>
<accession>A0ABP6IPG6</accession>
<dbReference type="EMBL" id="BAAAVI010000063">
    <property type="protein sequence ID" value="GAA2898770.1"/>
    <property type="molecule type" value="Genomic_DNA"/>
</dbReference>
<dbReference type="Gene3D" id="1.10.1200.10">
    <property type="entry name" value="ACP-like"/>
    <property type="match status" value="1"/>
</dbReference>
<proteinExistence type="predicted"/>
<dbReference type="SMART" id="SM00823">
    <property type="entry name" value="PKS_PP"/>
    <property type="match status" value="1"/>
</dbReference>
<evidence type="ECO:0000313" key="5">
    <source>
        <dbReference type="Proteomes" id="UP001500831"/>
    </source>
</evidence>
<evidence type="ECO:0000256" key="2">
    <source>
        <dbReference type="ARBA" id="ARBA00022553"/>
    </source>
</evidence>
<dbReference type="Proteomes" id="UP001500831">
    <property type="component" value="Unassembled WGS sequence"/>
</dbReference>
<evidence type="ECO:0000259" key="3">
    <source>
        <dbReference type="PROSITE" id="PS50075"/>
    </source>
</evidence>